<sequence>MDKSMILAAAAACALTGFAWLALAMEEHWTQVFSKPPPSPTPQAVLRALGLTGLAASGALCFVADRPSMAILVWILFMAVGSISIALMLTWKPALLRLVFPR</sequence>
<feature type="chain" id="PRO_5045566731" evidence="2">
    <location>
        <begin position="25"/>
        <end position="102"/>
    </location>
</feature>
<proteinExistence type="predicted"/>
<feature type="transmembrane region" description="Helical" evidence="1">
    <location>
        <begin position="71"/>
        <end position="91"/>
    </location>
</feature>
<dbReference type="Proteomes" id="UP001225596">
    <property type="component" value="Unassembled WGS sequence"/>
</dbReference>
<keyword evidence="4" id="KW-1185">Reference proteome</keyword>
<feature type="transmembrane region" description="Helical" evidence="1">
    <location>
        <begin position="44"/>
        <end position="64"/>
    </location>
</feature>
<keyword evidence="1" id="KW-0472">Membrane</keyword>
<evidence type="ECO:0000313" key="3">
    <source>
        <dbReference type="EMBL" id="MDQ9172392.1"/>
    </source>
</evidence>
<feature type="signal peptide" evidence="2">
    <location>
        <begin position="1"/>
        <end position="24"/>
    </location>
</feature>
<gene>
    <name evidence="3" type="ORF">Q8A64_18450</name>
</gene>
<keyword evidence="2" id="KW-0732">Signal</keyword>
<dbReference type="InterPro" id="IPR021762">
    <property type="entry name" value="DUF3325"/>
</dbReference>
<reference evidence="3 4" key="1">
    <citation type="submission" date="2023-08" db="EMBL/GenBank/DDBJ databases">
        <title>Oxalobacteraceae gen .nov., isolated from river sludge outside the plant.</title>
        <authorList>
            <person name="Zhao S.Y."/>
        </authorList>
    </citation>
    <scope>NUCLEOTIDE SEQUENCE [LARGE SCALE GENOMIC DNA]</scope>
    <source>
        <strain evidence="3 4">R-40</strain>
    </source>
</reference>
<name>A0ABU1BTT1_9BURK</name>
<keyword evidence="1" id="KW-0812">Transmembrane</keyword>
<evidence type="ECO:0000313" key="4">
    <source>
        <dbReference type="Proteomes" id="UP001225596"/>
    </source>
</evidence>
<dbReference type="Pfam" id="PF11804">
    <property type="entry name" value="DUF3325"/>
    <property type="match status" value="1"/>
</dbReference>
<keyword evidence="1" id="KW-1133">Transmembrane helix</keyword>
<organism evidence="3 4">
    <name type="scientific">Keguizhuia sedimenti</name>
    <dbReference type="NCBI Taxonomy" id="3064264"/>
    <lineage>
        <taxon>Bacteria</taxon>
        <taxon>Pseudomonadati</taxon>
        <taxon>Pseudomonadota</taxon>
        <taxon>Betaproteobacteria</taxon>
        <taxon>Burkholderiales</taxon>
        <taxon>Oxalobacteraceae</taxon>
        <taxon>Keguizhuia</taxon>
    </lineage>
</organism>
<comment type="caution">
    <text evidence="3">The sequence shown here is derived from an EMBL/GenBank/DDBJ whole genome shotgun (WGS) entry which is preliminary data.</text>
</comment>
<dbReference type="EMBL" id="JAUYVH010000024">
    <property type="protein sequence ID" value="MDQ9172392.1"/>
    <property type="molecule type" value="Genomic_DNA"/>
</dbReference>
<dbReference type="RefSeq" id="WP_338438445.1">
    <property type="nucleotide sequence ID" value="NZ_JAUYVH010000024.1"/>
</dbReference>
<protein>
    <submittedName>
        <fullName evidence="3">DUF3325 domain-containing protein</fullName>
    </submittedName>
</protein>
<evidence type="ECO:0000256" key="2">
    <source>
        <dbReference type="SAM" id="SignalP"/>
    </source>
</evidence>
<accession>A0ABU1BTT1</accession>
<evidence type="ECO:0000256" key="1">
    <source>
        <dbReference type="SAM" id="Phobius"/>
    </source>
</evidence>